<accession>A0A0T6DTM5</accession>
<gene>
    <name evidence="1" type="ORF">AS194_04890</name>
</gene>
<dbReference type="EMBL" id="LNDJ01000047">
    <property type="protein sequence ID" value="KRU23269.1"/>
    <property type="molecule type" value="Genomic_DNA"/>
</dbReference>
<dbReference type="STRING" id="554343.AS194_04890"/>
<name>A0A0T6DTM5_9GAMM</name>
<organism evidence="1 2">
    <name type="scientific">Psychrobacter piscatorii</name>
    <dbReference type="NCBI Taxonomy" id="554343"/>
    <lineage>
        <taxon>Bacteria</taxon>
        <taxon>Pseudomonadati</taxon>
        <taxon>Pseudomonadota</taxon>
        <taxon>Gammaproteobacteria</taxon>
        <taxon>Moraxellales</taxon>
        <taxon>Moraxellaceae</taxon>
        <taxon>Psychrobacter</taxon>
    </lineage>
</organism>
<dbReference type="RefSeq" id="WP_058023904.1">
    <property type="nucleotide sequence ID" value="NZ_LNDJ01000047.1"/>
</dbReference>
<evidence type="ECO:0000313" key="1">
    <source>
        <dbReference type="EMBL" id="KRU23269.1"/>
    </source>
</evidence>
<protein>
    <submittedName>
        <fullName evidence="1">Uncharacterized protein</fullName>
    </submittedName>
</protein>
<proteinExistence type="predicted"/>
<sequence length="108" mass="11471">MTISTNVENFIGEVNGGTLAAQLGHVLSDVAESVIAHEAGGEITLKIKLAPSKNISQVELDYALVYKAPKAKKGFRSESTPGDTLMYVGKGGVLSTYPETQKDLFNAE</sequence>
<comment type="caution">
    <text evidence="1">The sequence shown here is derived from an EMBL/GenBank/DDBJ whole genome shotgun (WGS) entry which is preliminary data.</text>
</comment>
<dbReference type="AlphaFoldDB" id="A0A0T6DTM5"/>
<evidence type="ECO:0000313" key="2">
    <source>
        <dbReference type="Proteomes" id="UP000051202"/>
    </source>
</evidence>
<reference evidence="1 2" key="1">
    <citation type="submission" date="2015-11" db="EMBL/GenBank/DDBJ databases">
        <title>Permanent draft genome of Psychrobacter piscatorii LQ58.</title>
        <authorList>
            <person name="Zhou M."/>
            <person name="Dong B."/>
            <person name="Liu Q."/>
        </authorList>
    </citation>
    <scope>NUCLEOTIDE SEQUENCE [LARGE SCALE GENOMIC DNA]</scope>
    <source>
        <strain evidence="1 2">LQ58</strain>
    </source>
</reference>
<keyword evidence="2" id="KW-1185">Reference proteome</keyword>
<dbReference type="Proteomes" id="UP000051202">
    <property type="component" value="Unassembled WGS sequence"/>
</dbReference>